<dbReference type="EMBL" id="JAROCE010000002">
    <property type="protein sequence ID" value="MFM2720779.1"/>
    <property type="molecule type" value="Genomic_DNA"/>
</dbReference>
<evidence type="ECO:0000313" key="3">
    <source>
        <dbReference type="Proteomes" id="UP001630303"/>
    </source>
</evidence>
<dbReference type="RefSeq" id="WP_408905582.1">
    <property type="nucleotide sequence ID" value="NZ_JAROCE010000002.1"/>
</dbReference>
<evidence type="ECO:0000313" key="2">
    <source>
        <dbReference type="EMBL" id="MFM2720779.1"/>
    </source>
</evidence>
<dbReference type="Gene3D" id="3.40.50.1820">
    <property type="entry name" value="alpha/beta hydrolase"/>
    <property type="match status" value="1"/>
</dbReference>
<comment type="caution">
    <text evidence="2">The sequence shown here is derived from an EMBL/GenBank/DDBJ whole genome shotgun (WGS) entry which is preliminary data.</text>
</comment>
<protein>
    <submittedName>
        <fullName evidence="2">Alpha/beta fold hydrolase</fullName>
    </submittedName>
</protein>
<keyword evidence="2" id="KW-0378">Hydrolase</keyword>
<feature type="domain" description="AB hydrolase-1" evidence="1">
    <location>
        <begin position="38"/>
        <end position="248"/>
    </location>
</feature>
<accession>A0ABW9GGZ5</accession>
<dbReference type="SUPFAM" id="SSF53474">
    <property type="entry name" value="alpha/beta-Hydrolases"/>
    <property type="match status" value="1"/>
</dbReference>
<keyword evidence="3" id="KW-1185">Reference proteome</keyword>
<dbReference type="InterPro" id="IPR000073">
    <property type="entry name" value="AB_hydrolase_1"/>
</dbReference>
<dbReference type="PANTHER" id="PTHR46438:SF11">
    <property type="entry name" value="LIPASE-RELATED"/>
    <property type="match status" value="1"/>
</dbReference>
<dbReference type="Proteomes" id="UP001630303">
    <property type="component" value="Unassembled WGS sequence"/>
</dbReference>
<reference evidence="2 3" key="1">
    <citation type="submission" date="2023-03" db="EMBL/GenBank/DDBJ databases">
        <title>MT1 and MT2 Draft Genomes of Novel Species.</title>
        <authorList>
            <person name="Venkateswaran K."/>
        </authorList>
    </citation>
    <scope>NUCLEOTIDE SEQUENCE [LARGE SCALE GENOMIC DNA]</scope>
    <source>
        <strain evidence="2 3">IF8SW-P5</strain>
    </source>
</reference>
<name>A0ABW9GGZ5_9MICO</name>
<sequence length="256" mass="27540">MPSSPAPATPLAEWTGEIDGLAFRVLSTRHAAADAPTFVLVHGIGTSHRYLTRLHAELAAGATVHSIDLPGFGGLPAPKGAPGVPEISHALGTLLERTGVTHAVLLGHSMGVQWVVDLAAQRPDLARAVVLCSPVVDRAHRTRRMQAFLLSHDSALEPPRAALTVFREYLRSGLRWYAAQARHMVRYPLEDRVATLSVPVLIVRGSKDRIAGQRWCSELRDRAADGTLAVVPGHRHLVQFTAPATVAAGIRRFLGS</sequence>
<organism evidence="2 3">
    <name type="scientific">Microbacterium mcarthurae</name>
    <dbReference type="NCBI Taxonomy" id="3035918"/>
    <lineage>
        <taxon>Bacteria</taxon>
        <taxon>Bacillati</taxon>
        <taxon>Actinomycetota</taxon>
        <taxon>Actinomycetes</taxon>
        <taxon>Micrococcales</taxon>
        <taxon>Microbacteriaceae</taxon>
        <taxon>Microbacterium</taxon>
    </lineage>
</organism>
<dbReference type="Pfam" id="PF12697">
    <property type="entry name" value="Abhydrolase_6"/>
    <property type="match status" value="1"/>
</dbReference>
<gene>
    <name evidence="2" type="ORF">P5G46_09710</name>
</gene>
<proteinExistence type="predicted"/>
<evidence type="ECO:0000259" key="1">
    <source>
        <dbReference type="Pfam" id="PF12697"/>
    </source>
</evidence>
<dbReference type="InterPro" id="IPR029058">
    <property type="entry name" value="AB_hydrolase_fold"/>
</dbReference>
<dbReference type="PANTHER" id="PTHR46438">
    <property type="entry name" value="ALPHA/BETA-HYDROLASES SUPERFAMILY PROTEIN"/>
    <property type="match status" value="1"/>
</dbReference>
<dbReference type="GO" id="GO:0016787">
    <property type="term" value="F:hydrolase activity"/>
    <property type="evidence" value="ECO:0007669"/>
    <property type="project" value="UniProtKB-KW"/>
</dbReference>